<feature type="region of interest" description="Disordered" evidence="2">
    <location>
        <begin position="1"/>
        <end position="105"/>
    </location>
</feature>
<feature type="compositionally biased region" description="Acidic residues" evidence="2">
    <location>
        <begin position="647"/>
        <end position="658"/>
    </location>
</feature>
<dbReference type="CDD" id="cd22677">
    <property type="entry name" value="FHA_Kanadaptin"/>
    <property type="match status" value="1"/>
</dbReference>
<name>A0ABQ0ER45_APOSI</name>
<gene>
    <name evidence="4" type="ORF">APTSU1_000474000</name>
</gene>
<dbReference type="EMBL" id="BAAFST010000005">
    <property type="protein sequence ID" value="GAB1289510.1"/>
    <property type="molecule type" value="Genomic_DNA"/>
</dbReference>
<evidence type="ECO:0000256" key="2">
    <source>
        <dbReference type="SAM" id="MobiDB-lite"/>
    </source>
</evidence>
<organism evidence="4 5">
    <name type="scientific">Apodemus speciosus</name>
    <name type="common">Large Japanese field mouse</name>
    <dbReference type="NCBI Taxonomy" id="105296"/>
    <lineage>
        <taxon>Eukaryota</taxon>
        <taxon>Metazoa</taxon>
        <taxon>Chordata</taxon>
        <taxon>Craniata</taxon>
        <taxon>Vertebrata</taxon>
        <taxon>Euteleostomi</taxon>
        <taxon>Mammalia</taxon>
        <taxon>Eutheria</taxon>
        <taxon>Euarchontoglires</taxon>
        <taxon>Glires</taxon>
        <taxon>Rodentia</taxon>
        <taxon>Myomorpha</taxon>
        <taxon>Muroidea</taxon>
        <taxon>Muridae</taxon>
        <taxon>Murinae</taxon>
        <taxon>Apodemus</taxon>
    </lineage>
</organism>
<feature type="domain" description="FHA" evidence="3">
    <location>
        <begin position="135"/>
        <end position="195"/>
    </location>
</feature>
<dbReference type="InterPro" id="IPR008984">
    <property type="entry name" value="SMAD_FHA_dom_sf"/>
</dbReference>
<feature type="compositionally biased region" description="Basic and acidic residues" evidence="2">
    <location>
        <begin position="852"/>
        <end position="864"/>
    </location>
</feature>
<dbReference type="SUPFAM" id="SSF49879">
    <property type="entry name" value="SMAD/FHA domain"/>
    <property type="match status" value="1"/>
</dbReference>
<evidence type="ECO:0000313" key="5">
    <source>
        <dbReference type="Proteomes" id="UP001623349"/>
    </source>
</evidence>
<dbReference type="PANTHER" id="PTHR23308">
    <property type="entry name" value="NUCLEAR INHIBITOR OF PROTEIN PHOSPHATASE-1"/>
    <property type="match status" value="1"/>
</dbReference>
<dbReference type="InterPro" id="IPR000253">
    <property type="entry name" value="FHA_dom"/>
</dbReference>
<feature type="coiled-coil region" evidence="1">
    <location>
        <begin position="446"/>
        <end position="473"/>
    </location>
</feature>
<evidence type="ECO:0000256" key="1">
    <source>
        <dbReference type="SAM" id="Coils"/>
    </source>
</evidence>
<dbReference type="SMART" id="SM00240">
    <property type="entry name" value="FHA"/>
    <property type="match status" value="1"/>
</dbReference>
<feature type="compositionally biased region" description="Acidic residues" evidence="2">
    <location>
        <begin position="256"/>
        <end position="266"/>
    </location>
</feature>
<feature type="region of interest" description="Disordered" evidence="2">
    <location>
        <begin position="629"/>
        <end position="677"/>
    </location>
</feature>
<evidence type="ECO:0000259" key="3">
    <source>
        <dbReference type="PROSITE" id="PS50006"/>
    </source>
</evidence>
<comment type="caution">
    <text evidence="4">The sequence shown here is derived from an EMBL/GenBank/DDBJ whole genome shotgun (WGS) entry which is preliminary data.</text>
</comment>
<sequence>MADSTSQPEAPAPQEVSSEFKKPVLPVPPAVRGKAPVSSPSVPEDVKKECPTAQLDSDCGEPEVPPPQRDHEETGGPPVEQLRCPRVAPASGGPSRAPPYQEPAWGSPATAPYSLETLKGGTILGTRTLKDTSCCLFGRLASCDICLEHPSVSRYHAVLQHRGSDPSGDSDGHEQGFYLYDLGSTHGTFLNKTRIPPRTYCRVHVGHVIRFGGSTRLFILQGPEEDREAESELTVTQLKELRKQQQMLLEKKMLGEDSDEEEEADTTEGKRNTSGQDEEMGCTWGMGEDAVEDEAEENPIALEFQQDREAFYIKDPKKALQGFFDREGGEELEYEFDEQGHSTWLCRVRLPVDDSTGKQLVAEAIHSGKKKEAMIQCSLEACRILDTLGLLRQEAVSRKRKAKNWEDEDFYDSDDDTFLDRTGLVEKKRLNRMKKAGKIDEKPETFESLVAKLNDAERELAEISERLKASSKVLSESSSQDSLDAFMSEMKSGSTLDGVSRKKLHLRTFELRKEQQRLKGLIKLVKPAEIPELKKLRCSTMCGGQRSTLWSHFSASTFLWAQRVEQVLRLPGAFTRCAISLAQTELQTTNAENKTKKLALPLFGAMKGGSKFKLKTGTVGKIAEKHLKLPPKRPELPPALMQMKDEPEVEEEEEEEEEEKAKEEHEELVEDGGVRLPQEPEPELEAAVEHLSAPSEPSCSKETKSLVCGSSGAVEGGAQDPGFQKIQLSHPVWCPKCTVSLAIGTYLSLWESVSGSGNSVITVGGVTWTTLTVLLGHACHVRLCRREDGSRGHGSCRVGSGWTQVICQESISQLSHVEQSEDYQEMGKIMPSCEDSPGISTLPPPPPPKAAPENEYKKDRDEVKKKKSPGPGKFPPILSSKYPEDDPDYCVWVPPEGVSLCSPGCPGTHFVDQAGLELRNLPASASQVLGLKVKVEMVEPILMTSMAIDWFRVLKEDLVDHRMFGRRHQVMARDQTTICKIW</sequence>
<evidence type="ECO:0000313" key="4">
    <source>
        <dbReference type="EMBL" id="GAB1289510.1"/>
    </source>
</evidence>
<accession>A0ABQ0ER45</accession>
<dbReference type="PROSITE" id="PS50006">
    <property type="entry name" value="FHA_DOMAIN"/>
    <property type="match status" value="1"/>
</dbReference>
<dbReference type="InterPro" id="IPR050923">
    <property type="entry name" value="Cell_Proc_Reg/RNA_Proc"/>
</dbReference>
<dbReference type="Pfam" id="PF00498">
    <property type="entry name" value="FHA"/>
    <property type="match status" value="1"/>
</dbReference>
<keyword evidence="5" id="KW-1185">Reference proteome</keyword>
<feature type="region of interest" description="Disordered" evidence="2">
    <location>
        <begin position="251"/>
        <end position="282"/>
    </location>
</feature>
<reference evidence="4 5" key="1">
    <citation type="submission" date="2024-08" db="EMBL/GenBank/DDBJ databases">
        <title>The draft genome of Apodemus speciosus.</title>
        <authorList>
            <person name="Nabeshima K."/>
            <person name="Suzuki S."/>
            <person name="Onuma M."/>
        </authorList>
    </citation>
    <scope>NUCLEOTIDE SEQUENCE [LARGE SCALE GENOMIC DNA]</scope>
    <source>
        <strain evidence="4">IB14-021</strain>
    </source>
</reference>
<dbReference type="Proteomes" id="UP001623349">
    <property type="component" value="Unassembled WGS sequence"/>
</dbReference>
<dbReference type="Gene3D" id="2.60.200.20">
    <property type="match status" value="1"/>
</dbReference>
<proteinExistence type="predicted"/>
<dbReference type="CDD" id="cd19856">
    <property type="entry name" value="DSRM_Kanadaptin"/>
    <property type="match status" value="1"/>
</dbReference>
<protein>
    <submittedName>
        <fullName evidence="4">Solute carrier family 4 (Anion exchanger), member 1, adaptor protein</fullName>
    </submittedName>
</protein>
<feature type="region of interest" description="Disordered" evidence="2">
    <location>
        <begin position="828"/>
        <end position="880"/>
    </location>
</feature>
<keyword evidence="1" id="KW-0175">Coiled coil</keyword>